<dbReference type="OrthoDB" id="5143400at2"/>
<evidence type="ECO:0000313" key="13">
    <source>
        <dbReference type="Proteomes" id="UP000267408"/>
    </source>
</evidence>
<keyword evidence="8" id="KW-0949">S-adenosyl-L-methionine</keyword>
<evidence type="ECO:0000256" key="11">
    <source>
        <dbReference type="ARBA" id="ARBA00031350"/>
    </source>
</evidence>
<comment type="subcellular location">
    <subcellularLocation>
        <location evidence="1">Cytoplasm</location>
    </subcellularLocation>
</comment>
<dbReference type="Proteomes" id="UP000267408">
    <property type="component" value="Unassembled WGS sequence"/>
</dbReference>
<dbReference type="EC" id="2.1.1.77" evidence="3"/>
<dbReference type="EMBL" id="RJVJ01000002">
    <property type="protein sequence ID" value="ROR37953.1"/>
    <property type="molecule type" value="Genomic_DNA"/>
</dbReference>
<reference evidence="12 13" key="1">
    <citation type="submission" date="2018-11" db="EMBL/GenBank/DDBJ databases">
        <title>Sequencing the genomes of 1000 actinobacteria strains.</title>
        <authorList>
            <person name="Klenk H.-P."/>
        </authorList>
    </citation>
    <scope>NUCLEOTIDE SEQUENCE [LARGE SCALE GENOMIC DNA]</scope>
    <source>
        <strain evidence="12 13">DSM 44780</strain>
    </source>
</reference>
<dbReference type="InterPro" id="IPR000682">
    <property type="entry name" value="PCMT"/>
</dbReference>
<sequence length="396" mass="42638">MIEGLRVAEGVGRPGFGPGRFPLSAGHLSPDWVDTFDAVPRALFTPPRVWSHDMATGRSVLVDRDADPAAWRAATEADVPLVTQWDDGAHGGPEPGVVPTSSLSMPSVVASMLRDLDVRPGQRVLDVGTGCGWNAGLLARRLGSRQVVSVECDRGVSAVAAAHLERAGLGPQLLVGDGRFGCPDGAPYDRVVVTYGVREIARAWIAQSRPGGVVVVPWGTDFSPLDAVVKLEVGPDGTACGRFTGLVEFMKSRDQRLAFPEHAAYVPEFPGTADTRHRTALTADDLGDRWAVQRFVVGLAVPDVTHLVHRQEGGTVVVWCYGLSDRSWAAMVRREGEPEAVVYQAGPRRLWQLVERALAWWHDRGRPGPGRFGLTVGAEGAVPWLDAPARAVPRDR</sequence>
<evidence type="ECO:0000256" key="9">
    <source>
        <dbReference type="ARBA" id="ARBA00030757"/>
    </source>
</evidence>
<evidence type="ECO:0000256" key="2">
    <source>
        <dbReference type="ARBA" id="ARBA00005369"/>
    </source>
</evidence>
<dbReference type="PANTHER" id="PTHR11579:SF0">
    <property type="entry name" value="PROTEIN-L-ISOASPARTATE(D-ASPARTATE) O-METHYLTRANSFERASE"/>
    <property type="match status" value="1"/>
</dbReference>
<evidence type="ECO:0000256" key="7">
    <source>
        <dbReference type="ARBA" id="ARBA00022679"/>
    </source>
</evidence>
<evidence type="ECO:0000313" key="12">
    <source>
        <dbReference type="EMBL" id="ROR37953.1"/>
    </source>
</evidence>
<comment type="caution">
    <text evidence="12">The sequence shown here is derived from an EMBL/GenBank/DDBJ whole genome shotgun (WGS) entry which is preliminary data.</text>
</comment>
<name>A0A8G1XAK6_9ACTN</name>
<dbReference type="InterPro" id="IPR029063">
    <property type="entry name" value="SAM-dependent_MTases_sf"/>
</dbReference>
<evidence type="ECO:0000256" key="1">
    <source>
        <dbReference type="ARBA" id="ARBA00004496"/>
    </source>
</evidence>
<gene>
    <name evidence="12" type="ORF">EDD39_6114</name>
</gene>
<evidence type="ECO:0000256" key="6">
    <source>
        <dbReference type="ARBA" id="ARBA00022603"/>
    </source>
</evidence>
<accession>A0A8G1XAK6</accession>
<evidence type="ECO:0000256" key="10">
    <source>
        <dbReference type="ARBA" id="ARBA00031323"/>
    </source>
</evidence>
<dbReference type="GO" id="GO:0005737">
    <property type="term" value="C:cytoplasm"/>
    <property type="evidence" value="ECO:0007669"/>
    <property type="project" value="UniProtKB-SubCell"/>
</dbReference>
<dbReference type="SUPFAM" id="SSF53335">
    <property type="entry name" value="S-adenosyl-L-methionine-dependent methyltransferases"/>
    <property type="match status" value="1"/>
</dbReference>
<keyword evidence="6 12" id="KW-0489">Methyltransferase</keyword>
<dbReference type="CDD" id="cd02440">
    <property type="entry name" value="AdoMet_MTases"/>
    <property type="match status" value="1"/>
</dbReference>
<proteinExistence type="inferred from homology"/>
<organism evidence="12 13">
    <name type="scientific">Kitasatospora cineracea</name>
    <dbReference type="NCBI Taxonomy" id="88074"/>
    <lineage>
        <taxon>Bacteria</taxon>
        <taxon>Bacillati</taxon>
        <taxon>Actinomycetota</taxon>
        <taxon>Actinomycetes</taxon>
        <taxon>Kitasatosporales</taxon>
        <taxon>Streptomycetaceae</taxon>
        <taxon>Kitasatospora</taxon>
    </lineage>
</organism>
<dbReference type="Gene3D" id="3.40.50.150">
    <property type="entry name" value="Vaccinia Virus protein VP39"/>
    <property type="match status" value="1"/>
</dbReference>
<protein>
    <recommendedName>
        <fullName evidence="4">Protein-L-isoaspartate O-methyltransferase</fullName>
        <ecNumber evidence="3">2.1.1.77</ecNumber>
    </recommendedName>
    <alternativeName>
        <fullName evidence="11">L-isoaspartyl protein carboxyl methyltransferase</fullName>
    </alternativeName>
    <alternativeName>
        <fullName evidence="9">Protein L-isoaspartyl methyltransferase</fullName>
    </alternativeName>
    <alternativeName>
        <fullName evidence="10">Protein-beta-aspartate methyltransferase</fullName>
    </alternativeName>
</protein>
<dbReference type="PANTHER" id="PTHR11579">
    <property type="entry name" value="PROTEIN-L-ISOASPARTATE O-METHYLTRANSFERASE"/>
    <property type="match status" value="1"/>
</dbReference>
<keyword evidence="5" id="KW-0963">Cytoplasm</keyword>
<dbReference type="Pfam" id="PF01135">
    <property type="entry name" value="PCMT"/>
    <property type="match status" value="1"/>
</dbReference>
<evidence type="ECO:0000256" key="8">
    <source>
        <dbReference type="ARBA" id="ARBA00022691"/>
    </source>
</evidence>
<evidence type="ECO:0000256" key="4">
    <source>
        <dbReference type="ARBA" id="ARBA00013346"/>
    </source>
</evidence>
<dbReference type="GO" id="GO:0004719">
    <property type="term" value="F:protein-L-isoaspartate (D-aspartate) O-methyltransferase activity"/>
    <property type="evidence" value="ECO:0007669"/>
    <property type="project" value="UniProtKB-EC"/>
</dbReference>
<evidence type="ECO:0000256" key="3">
    <source>
        <dbReference type="ARBA" id="ARBA00011890"/>
    </source>
</evidence>
<keyword evidence="7 12" id="KW-0808">Transferase</keyword>
<evidence type="ECO:0000256" key="5">
    <source>
        <dbReference type="ARBA" id="ARBA00022490"/>
    </source>
</evidence>
<dbReference type="AlphaFoldDB" id="A0A8G1XAK6"/>
<comment type="similarity">
    <text evidence="2">Belongs to the methyltransferase superfamily. L-isoaspartyl/D-aspartyl protein methyltransferase family.</text>
</comment>
<dbReference type="GO" id="GO:0032259">
    <property type="term" value="P:methylation"/>
    <property type="evidence" value="ECO:0007669"/>
    <property type="project" value="UniProtKB-KW"/>
</dbReference>